<dbReference type="EMBL" id="CAJVPY010011258">
    <property type="protein sequence ID" value="CAG8725509.1"/>
    <property type="molecule type" value="Genomic_DNA"/>
</dbReference>
<keyword evidence="4" id="KW-1185">Reference proteome</keyword>
<protein>
    <submittedName>
        <fullName evidence="3">18868_t:CDS:1</fullName>
    </submittedName>
</protein>
<keyword evidence="2" id="KW-0472">Membrane</keyword>
<feature type="compositionally biased region" description="Basic and acidic residues" evidence="1">
    <location>
        <begin position="41"/>
        <end position="68"/>
    </location>
</feature>
<evidence type="ECO:0000313" key="3">
    <source>
        <dbReference type="EMBL" id="CAG8725509.1"/>
    </source>
</evidence>
<proteinExistence type="predicted"/>
<feature type="transmembrane region" description="Helical" evidence="2">
    <location>
        <begin position="77"/>
        <end position="94"/>
    </location>
</feature>
<feature type="transmembrane region" description="Helical" evidence="2">
    <location>
        <begin position="100"/>
        <end position="117"/>
    </location>
</feature>
<reference evidence="3" key="1">
    <citation type="submission" date="2021-06" db="EMBL/GenBank/DDBJ databases">
        <authorList>
            <person name="Kallberg Y."/>
            <person name="Tangrot J."/>
            <person name="Rosling A."/>
        </authorList>
    </citation>
    <scope>NUCLEOTIDE SEQUENCE</scope>
    <source>
        <strain evidence="3">MA453B</strain>
    </source>
</reference>
<gene>
    <name evidence="3" type="ORF">DERYTH_LOCUS14680</name>
</gene>
<name>A0A9N9I9V7_9GLOM</name>
<evidence type="ECO:0000256" key="1">
    <source>
        <dbReference type="SAM" id="MobiDB-lite"/>
    </source>
</evidence>
<accession>A0A9N9I9V7</accession>
<sequence length="157" mass="18901">MSIYRSDHENDFYNVEASTSYEHSSNNKFKQSKKTKRKNKTIRDMKQRRKADLQNIKDRRRADIDNQKSKPNKLKEAFIEFIVVSSLFIQPIALYYFKSLTYIILSLVFTLSWVYYYEKRRYVILLFMVFITVYGSEKACNAIKELISNLFREVKIF</sequence>
<dbReference type="Proteomes" id="UP000789405">
    <property type="component" value="Unassembled WGS sequence"/>
</dbReference>
<keyword evidence="2" id="KW-1133">Transmembrane helix</keyword>
<feature type="compositionally biased region" description="Basic residues" evidence="1">
    <location>
        <begin position="30"/>
        <end position="40"/>
    </location>
</feature>
<keyword evidence="2" id="KW-0812">Transmembrane</keyword>
<feature type="region of interest" description="Disordered" evidence="1">
    <location>
        <begin position="19"/>
        <end position="68"/>
    </location>
</feature>
<evidence type="ECO:0000256" key="2">
    <source>
        <dbReference type="SAM" id="Phobius"/>
    </source>
</evidence>
<dbReference type="AlphaFoldDB" id="A0A9N9I9V7"/>
<evidence type="ECO:0000313" key="4">
    <source>
        <dbReference type="Proteomes" id="UP000789405"/>
    </source>
</evidence>
<comment type="caution">
    <text evidence="3">The sequence shown here is derived from an EMBL/GenBank/DDBJ whole genome shotgun (WGS) entry which is preliminary data.</text>
</comment>
<organism evidence="3 4">
    <name type="scientific">Dentiscutata erythropus</name>
    <dbReference type="NCBI Taxonomy" id="1348616"/>
    <lineage>
        <taxon>Eukaryota</taxon>
        <taxon>Fungi</taxon>
        <taxon>Fungi incertae sedis</taxon>
        <taxon>Mucoromycota</taxon>
        <taxon>Glomeromycotina</taxon>
        <taxon>Glomeromycetes</taxon>
        <taxon>Diversisporales</taxon>
        <taxon>Gigasporaceae</taxon>
        <taxon>Dentiscutata</taxon>
    </lineage>
</organism>